<keyword evidence="1" id="KW-0175">Coiled coil</keyword>
<accession>A0A5M8RHU0</accession>
<dbReference type="AlphaFoldDB" id="A0A5M8RHU0"/>
<reference evidence="2 3" key="1">
    <citation type="submission" date="2018-08" db="EMBL/GenBank/DDBJ databases">
        <title>Bacillus phenotypic plasticity.</title>
        <authorList>
            <person name="Hurtado E."/>
        </authorList>
    </citation>
    <scope>NUCLEOTIDE SEQUENCE [LARGE SCALE GENOMIC DNA]</scope>
    <source>
        <strain evidence="2 3">427</strain>
    </source>
</reference>
<proteinExistence type="predicted"/>
<evidence type="ECO:0000313" key="2">
    <source>
        <dbReference type="EMBL" id="KAA6446960.1"/>
    </source>
</evidence>
<feature type="coiled-coil region" evidence="1">
    <location>
        <begin position="14"/>
        <end position="41"/>
    </location>
</feature>
<comment type="caution">
    <text evidence="2">The sequence shown here is derived from an EMBL/GenBank/DDBJ whole genome shotgun (WGS) entry which is preliminary data.</text>
</comment>
<name>A0A5M8RHU0_9BACI</name>
<organism evidence="2 3">
    <name type="scientific">Bacillus swezeyi</name>
    <dbReference type="NCBI Taxonomy" id="1925020"/>
    <lineage>
        <taxon>Bacteria</taxon>
        <taxon>Bacillati</taxon>
        <taxon>Bacillota</taxon>
        <taxon>Bacilli</taxon>
        <taxon>Bacillales</taxon>
        <taxon>Bacillaceae</taxon>
        <taxon>Bacillus</taxon>
    </lineage>
</organism>
<dbReference type="EMBL" id="QSND01000007">
    <property type="protein sequence ID" value="KAA6446960.1"/>
    <property type="molecule type" value="Genomic_DNA"/>
</dbReference>
<protein>
    <submittedName>
        <fullName evidence="2">Uncharacterized protein</fullName>
    </submittedName>
</protein>
<evidence type="ECO:0000256" key="1">
    <source>
        <dbReference type="SAM" id="Coils"/>
    </source>
</evidence>
<dbReference type="Proteomes" id="UP000324326">
    <property type="component" value="Unassembled WGS sequence"/>
</dbReference>
<dbReference type="RefSeq" id="WP_150150016.1">
    <property type="nucleotide sequence ID" value="NZ_QSND01000007.1"/>
</dbReference>
<sequence length="59" mass="6807">MNNESILKAIEDVRKKIIEDFGELREDLAKVKEEIGQVQLNNDCLINGLSDEIEEFKKT</sequence>
<gene>
    <name evidence="2" type="ORF">DX927_23210</name>
</gene>
<evidence type="ECO:0000313" key="3">
    <source>
        <dbReference type="Proteomes" id="UP000324326"/>
    </source>
</evidence>